<evidence type="ECO:0000313" key="3">
    <source>
        <dbReference type="Proteomes" id="UP000504610"/>
    </source>
</evidence>
<protein>
    <submittedName>
        <fullName evidence="4">Uncharacterized protein LOC108833593 isoform X1</fullName>
    </submittedName>
</protein>
<keyword evidence="3" id="KW-1185">Reference proteome</keyword>
<dbReference type="RefSeq" id="XP_018462502.1">
    <property type="nucleotide sequence ID" value="XM_018607000.2"/>
</dbReference>
<feature type="transmembrane region" description="Helical" evidence="2">
    <location>
        <begin position="193"/>
        <end position="216"/>
    </location>
</feature>
<dbReference type="GeneID" id="108833593"/>
<keyword evidence="2" id="KW-0472">Membrane</keyword>
<dbReference type="KEGG" id="rsz:108833593"/>
<reference evidence="4" key="1">
    <citation type="submission" date="2025-08" db="UniProtKB">
        <authorList>
            <consortium name="RefSeq"/>
        </authorList>
    </citation>
    <scope>IDENTIFICATION</scope>
    <source>
        <tissue evidence="4">Leaf</tissue>
    </source>
</reference>
<keyword evidence="1" id="KW-0175">Coiled coil</keyword>
<dbReference type="OrthoDB" id="1113738at2759"/>
<keyword evidence="2" id="KW-1133">Transmembrane helix</keyword>
<gene>
    <name evidence="4" type="primary">LOC108833593</name>
</gene>
<keyword evidence="2" id="KW-0812">Transmembrane</keyword>
<evidence type="ECO:0000313" key="4">
    <source>
        <dbReference type="RefSeq" id="XP_018462502.1"/>
    </source>
</evidence>
<sequence>MATATSQGRDPLFVSSSFSSSKSDRAAAIRIRFADIIVKSSSNKSEAMLKIKREEKARMKLRQEARLAVLKVEEEEARSDYLRDDKLFLIDHHVAVHVTSAQEYIYVLIQANVDTGRQVRAAVKKRRLRCGSISTVLCEIYHCDESDIPKDDVAVMFPRVFQSSSPYWVSFTRFGVHETLPWHVRVVKEAERWVTTTLVTIAVNLFLLHLSLHAVFHHYEKVLLNWLS</sequence>
<name>A0A6J0LR74_RAPSA</name>
<accession>A0A6J0LR74</accession>
<proteinExistence type="predicted"/>
<evidence type="ECO:0000256" key="1">
    <source>
        <dbReference type="SAM" id="Coils"/>
    </source>
</evidence>
<feature type="coiled-coil region" evidence="1">
    <location>
        <begin position="44"/>
        <end position="78"/>
    </location>
</feature>
<dbReference type="Proteomes" id="UP000504610">
    <property type="component" value="Unplaced"/>
</dbReference>
<organism evidence="3 4">
    <name type="scientific">Raphanus sativus</name>
    <name type="common">Radish</name>
    <name type="synonym">Raphanus raphanistrum var. sativus</name>
    <dbReference type="NCBI Taxonomy" id="3726"/>
    <lineage>
        <taxon>Eukaryota</taxon>
        <taxon>Viridiplantae</taxon>
        <taxon>Streptophyta</taxon>
        <taxon>Embryophyta</taxon>
        <taxon>Tracheophyta</taxon>
        <taxon>Spermatophyta</taxon>
        <taxon>Magnoliopsida</taxon>
        <taxon>eudicotyledons</taxon>
        <taxon>Gunneridae</taxon>
        <taxon>Pentapetalae</taxon>
        <taxon>rosids</taxon>
        <taxon>malvids</taxon>
        <taxon>Brassicales</taxon>
        <taxon>Brassicaceae</taxon>
        <taxon>Brassiceae</taxon>
        <taxon>Raphanus</taxon>
    </lineage>
</organism>
<evidence type="ECO:0000256" key="2">
    <source>
        <dbReference type="SAM" id="Phobius"/>
    </source>
</evidence>
<dbReference type="AlphaFoldDB" id="A0A6J0LR74"/>